<feature type="region of interest" description="Disordered" evidence="1">
    <location>
        <begin position="124"/>
        <end position="145"/>
    </location>
</feature>
<dbReference type="EMBL" id="BOLY01000001">
    <property type="protein sequence ID" value="GIZ37707.1"/>
    <property type="molecule type" value="Genomic_DNA"/>
</dbReference>
<evidence type="ECO:0000313" key="2">
    <source>
        <dbReference type="EMBL" id="GIZ37707.1"/>
    </source>
</evidence>
<reference evidence="2 3" key="1">
    <citation type="submission" date="2021-01" db="EMBL/GenBank/DDBJ databases">
        <title>Cercospora kikuchii MAFF 305040 whole genome shotgun sequence.</title>
        <authorList>
            <person name="Kashiwa T."/>
            <person name="Suzuki T."/>
        </authorList>
    </citation>
    <scope>NUCLEOTIDE SEQUENCE [LARGE SCALE GENOMIC DNA]</scope>
    <source>
        <strain evidence="2 3">MAFF 305040</strain>
    </source>
</reference>
<evidence type="ECO:0000256" key="1">
    <source>
        <dbReference type="SAM" id="MobiDB-lite"/>
    </source>
</evidence>
<gene>
    <name evidence="2" type="ORF">CKM354_000114600</name>
</gene>
<dbReference type="AlphaFoldDB" id="A0A9P3C6R9"/>
<dbReference type="OrthoDB" id="10282155at2759"/>
<accession>A0A9P3C6R9</accession>
<comment type="caution">
    <text evidence="2">The sequence shown here is derived from an EMBL/GenBank/DDBJ whole genome shotgun (WGS) entry which is preliminary data.</text>
</comment>
<evidence type="ECO:0000313" key="3">
    <source>
        <dbReference type="Proteomes" id="UP000825890"/>
    </source>
</evidence>
<proteinExistence type="predicted"/>
<protein>
    <submittedName>
        <fullName evidence="2">Uncharacterized protein</fullName>
    </submittedName>
</protein>
<organism evidence="2 3">
    <name type="scientific">Cercospora kikuchii</name>
    <dbReference type="NCBI Taxonomy" id="84275"/>
    <lineage>
        <taxon>Eukaryota</taxon>
        <taxon>Fungi</taxon>
        <taxon>Dikarya</taxon>
        <taxon>Ascomycota</taxon>
        <taxon>Pezizomycotina</taxon>
        <taxon>Dothideomycetes</taxon>
        <taxon>Dothideomycetidae</taxon>
        <taxon>Mycosphaerellales</taxon>
        <taxon>Mycosphaerellaceae</taxon>
        <taxon>Cercospora</taxon>
    </lineage>
</organism>
<keyword evidence="3" id="KW-1185">Reference proteome</keyword>
<dbReference type="Proteomes" id="UP000825890">
    <property type="component" value="Unassembled WGS sequence"/>
</dbReference>
<sequence>MSSMTNGQSSTFPPVKLYTTLHDLYLDGKEGPLEETLCVIKPNSDPKYGEVVPFNSKYTIHSAQVGTADDLAHLQMEINCYLLMFYAGPMQVAFIGVAEGQTEDDTLQKDTIHSNAERSFSVIDKAQRPKVTQVPTNLPTSRHSR</sequence>
<dbReference type="RefSeq" id="XP_044652194.1">
    <property type="nucleotide sequence ID" value="XM_044796259.1"/>
</dbReference>
<feature type="compositionally biased region" description="Polar residues" evidence="1">
    <location>
        <begin position="133"/>
        <end position="145"/>
    </location>
</feature>
<name>A0A9P3C6R9_9PEZI</name>
<dbReference type="GeneID" id="68286721"/>